<evidence type="ECO:0000313" key="2">
    <source>
        <dbReference type="EMBL" id="KKU30436.1"/>
    </source>
</evidence>
<feature type="transmembrane region" description="Helical" evidence="1">
    <location>
        <begin position="12"/>
        <end position="33"/>
    </location>
</feature>
<keyword evidence="1" id="KW-1133">Transmembrane helix</keyword>
<accession>A0A0G1PCG3</accession>
<name>A0A0G1PCG3_UNCKA</name>
<proteinExistence type="predicted"/>
<gene>
    <name evidence="2" type="ORF">UX44_C0022G0004</name>
</gene>
<dbReference type="InterPro" id="IPR014717">
    <property type="entry name" value="Transl_elong_EF1B/ribsomal_bS6"/>
</dbReference>
<keyword evidence="1" id="KW-0472">Membrane</keyword>
<dbReference type="Proteomes" id="UP000034732">
    <property type="component" value="Unassembled WGS sequence"/>
</dbReference>
<dbReference type="EMBL" id="LCMF01000022">
    <property type="protein sequence ID" value="KKU30436.1"/>
    <property type="molecule type" value="Genomic_DNA"/>
</dbReference>
<evidence type="ECO:0008006" key="4">
    <source>
        <dbReference type="Google" id="ProtNLM"/>
    </source>
</evidence>
<keyword evidence="1" id="KW-0812">Transmembrane</keyword>
<sequence>MIDTNKAKDTLINFLVPLVALLVSAAMGLFIIFPASQNIPQLQSQVKQKATLNVQLEKKLEKLNTLLDFKDIVDENSAIAEKVLVSKSAVPELLTQIDMISKESGLEVTKLSYSLSDVSGKSGDDKDAKAYDSVAVTLGVRGTFGQLKTFLKNLENSGRLVMVDTLRYNVDTTAKSSLLEVLVVLNSPYLSVSSGAVTDDVINLDITGSDFLSLMDTVKGLKIYNISPDKLIDVKAIEETTEATPAAR</sequence>
<evidence type="ECO:0000256" key="1">
    <source>
        <dbReference type="SAM" id="Phobius"/>
    </source>
</evidence>
<reference evidence="2 3" key="1">
    <citation type="journal article" date="2015" name="Nature">
        <title>rRNA introns, odd ribosomes, and small enigmatic genomes across a large radiation of phyla.</title>
        <authorList>
            <person name="Brown C.T."/>
            <person name="Hug L.A."/>
            <person name="Thomas B.C."/>
            <person name="Sharon I."/>
            <person name="Castelle C.J."/>
            <person name="Singh A."/>
            <person name="Wilkins M.J."/>
            <person name="Williams K.H."/>
            <person name="Banfield J.F."/>
        </authorList>
    </citation>
    <scope>NUCLEOTIDE SEQUENCE [LARGE SCALE GENOMIC DNA]</scope>
</reference>
<dbReference type="Pfam" id="PF04350">
    <property type="entry name" value="PilO"/>
    <property type="match status" value="1"/>
</dbReference>
<dbReference type="GO" id="GO:0043683">
    <property type="term" value="P:type IV pilus assembly"/>
    <property type="evidence" value="ECO:0007669"/>
    <property type="project" value="InterPro"/>
</dbReference>
<comment type="caution">
    <text evidence="2">The sequence shown here is derived from an EMBL/GenBank/DDBJ whole genome shotgun (WGS) entry which is preliminary data.</text>
</comment>
<dbReference type="AlphaFoldDB" id="A0A0G1PCG3"/>
<protein>
    <recommendedName>
        <fullName evidence="4">Pilus assembly protein, PilO</fullName>
    </recommendedName>
</protein>
<evidence type="ECO:0000313" key="3">
    <source>
        <dbReference type="Proteomes" id="UP000034732"/>
    </source>
</evidence>
<organism evidence="2 3">
    <name type="scientific">candidate division WWE3 bacterium GW2011_GWA1_46_21</name>
    <dbReference type="NCBI Taxonomy" id="1619107"/>
    <lineage>
        <taxon>Bacteria</taxon>
        <taxon>Katanobacteria</taxon>
    </lineage>
</organism>
<dbReference type="InterPro" id="IPR007445">
    <property type="entry name" value="PilO"/>
</dbReference>
<dbReference type="GO" id="GO:0043107">
    <property type="term" value="P:type IV pilus-dependent motility"/>
    <property type="evidence" value="ECO:0007669"/>
    <property type="project" value="InterPro"/>
</dbReference>
<dbReference type="Gene3D" id="3.30.70.60">
    <property type="match status" value="1"/>
</dbReference>